<feature type="domain" description="Citrate transporter-like" evidence="7">
    <location>
        <begin position="15"/>
        <end position="390"/>
    </location>
</feature>
<feature type="transmembrane region" description="Helical" evidence="6">
    <location>
        <begin position="340"/>
        <end position="361"/>
    </location>
</feature>
<organism evidence="8 9">
    <name type="scientific">Clostridium disporicum</name>
    <dbReference type="NCBI Taxonomy" id="84024"/>
    <lineage>
        <taxon>Bacteria</taxon>
        <taxon>Bacillati</taxon>
        <taxon>Bacillota</taxon>
        <taxon>Clostridia</taxon>
        <taxon>Eubacteriales</taxon>
        <taxon>Clostridiaceae</taxon>
        <taxon>Clostridium</taxon>
    </lineage>
</organism>
<evidence type="ECO:0000256" key="2">
    <source>
        <dbReference type="ARBA" id="ARBA00022448"/>
    </source>
</evidence>
<evidence type="ECO:0000256" key="3">
    <source>
        <dbReference type="ARBA" id="ARBA00022692"/>
    </source>
</evidence>
<dbReference type="InterPro" id="IPR051475">
    <property type="entry name" value="Diverse_Ion_Transporter"/>
</dbReference>
<feature type="transmembrane region" description="Helical" evidence="6">
    <location>
        <begin position="93"/>
        <end position="122"/>
    </location>
</feature>
<evidence type="ECO:0000313" key="9">
    <source>
        <dbReference type="Proteomes" id="UP000095558"/>
    </source>
</evidence>
<keyword evidence="5 6" id="KW-0472">Membrane</keyword>
<feature type="transmembrane region" description="Helical" evidence="6">
    <location>
        <begin position="6"/>
        <end position="36"/>
    </location>
</feature>
<dbReference type="InterPro" id="IPR004680">
    <property type="entry name" value="Cit_transptr-like_dom"/>
</dbReference>
<evidence type="ECO:0000313" key="8">
    <source>
        <dbReference type="EMBL" id="CUO58028.1"/>
    </source>
</evidence>
<protein>
    <submittedName>
        <fullName evidence="8">Arsenical pump family protein</fullName>
    </submittedName>
</protein>
<reference evidence="8 9" key="1">
    <citation type="submission" date="2015-09" db="EMBL/GenBank/DDBJ databases">
        <authorList>
            <consortium name="Pathogen Informatics"/>
        </authorList>
    </citation>
    <scope>NUCLEOTIDE SEQUENCE [LARGE SCALE GENOMIC DNA]</scope>
    <source>
        <strain evidence="8 9">2789STDY5834855</strain>
    </source>
</reference>
<comment type="subcellular location">
    <subcellularLocation>
        <location evidence="1">Membrane</location>
        <topology evidence="1">Multi-pass membrane protein</topology>
    </subcellularLocation>
</comment>
<dbReference type="GO" id="GO:0016020">
    <property type="term" value="C:membrane"/>
    <property type="evidence" value="ECO:0007669"/>
    <property type="project" value="UniProtKB-SubCell"/>
</dbReference>
<proteinExistence type="predicted"/>
<dbReference type="AlphaFoldDB" id="A0A174GA80"/>
<gene>
    <name evidence="8" type="ORF">ERS852470_02750</name>
</gene>
<feature type="transmembrane region" description="Helical" evidence="6">
    <location>
        <begin position="173"/>
        <end position="195"/>
    </location>
</feature>
<keyword evidence="3 6" id="KW-0812">Transmembrane</keyword>
<evidence type="ECO:0000256" key="1">
    <source>
        <dbReference type="ARBA" id="ARBA00004141"/>
    </source>
</evidence>
<evidence type="ECO:0000256" key="6">
    <source>
        <dbReference type="SAM" id="Phobius"/>
    </source>
</evidence>
<feature type="transmembrane region" description="Helical" evidence="6">
    <location>
        <begin position="300"/>
        <end position="319"/>
    </location>
</feature>
<accession>A0A174GA80</accession>
<dbReference type="PANTHER" id="PTHR43568">
    <property type="entry name" value="P PROTEIN"/>
    <property type="match status" value="1"/>
</dbReference>
<keyword evidence="2" id="KW-0813">Transport</keyword>
<keyword evidence="4 6" id="KW-1133">Transmembrane helix</keyword>
<dbReference type="Pfam" id="PF03600">
    <property type="entry name" value="CitMHS"/>
    <property type="match status" value="1"/>
</dbReference>
<dbReference type="PANTHER" id="PTHR43568:SF1">
    <property type="entry name" value="P PROTEIN"/>
    <property type="match status" value="1"/>
</dbReference>
<name>A0A174GA80_9CLOT</name>
<feature type="transmembrane region" description="Helical" evidence="6">
    <location>
        <begin position="48"/>
        <end position="66"/>
    </location>
</feature>
<feature type="transmembrane region" description="Helical" evidence="6">
    <location>
        <begin position="255"/>
        <end position="288"/>
    </location>
</feature>
<evidence type="ECO:0000256" key="4">
    <source>
        <dbReference type="ARBA" id="ARBA00022989"/>
    </source>
</evidence>
<feature type="transmembrane region" description="Helical" evidence="6">
    <location>
        <begin position="381"/>
        <end position="400"/>
    </location>
</feature>
<sequence>MTFAIIVALIVYIAMIFSIKYRTAITSIGLGVILIYGTVTNTFTLSDVLSNFPIEIITLILALGLFSKTFENNSFFKYIGDKFLSISKGKKTLIYILLPLVMYFTSLFMNNLSVVLLFTFICLELSIKLELSPLPILVSGLIASNIGGCPLPWADTPAVILTLYSGFSLMDFLTKLFIPCALLAGLLIPYTLWWVKKYDKKNDIMNISDDAYLKNKFTDPPPPHHPNHIPPPTPPILHDRHINASKFKKIYCPIILFISFIIAICIAPFYSISISFISIIYIGLLLLITIDKPDNILNTFPVLDSLVFISTLFILSSVLEKSGVLDSIVKYIISFTSDNVFLILLAVLFSAFIIATFLSAGPAAATLLPICLQLNPLVGSNLVYAALALGILAGSSMLPWSATGGPIMLSEVGRYQNDHIIESNYKVKINQVYNLKKYISFSIPFH</sequence>
<dbReference type="Proteomes" id="UP000095558">
    <property type="component" value="Unassembled WGS sequence"/>
</dbReference>
<dbReference type="OrthoDB" id="1938590at2"/>
<dbReference type="GO" id="GO:0055085">
    <property type="term" value="P:transmembrane transport"/>
    <property type="evidence" value="ECO:0007669"/>
    <property type="project" value="InterPro"/>
</dbReference>
<dbReference type="EMBL" id="CYZV01000032">
    <property type="protein sequence ID" value="CUO58028.1"/>
    <property type="molecule type" value="Genomic_DNA"/>
</dbReference>
<dbReference type="RefSeq" id="WP_055277440.1">
    <property type="nucleotide sequence ID" value="NZ_CYZV01000032.1"/>
</dbReference>
<evidence type="ECO:0000256" key="5">
    <source>
        <dbReference type="ARBA" id="ARBA00023136"/>
    </source>
</evidence>
<evidence type="ECO:0000259" key="7">
    <source>
        <dbReference type="Pfam" id="PF03600"/>
    </source>
</evidence>